<protein>
    <submittedName>
        <fullName evidence="1">Uncharacterized protein</fullName>
    </submittedName>
</protein>
<evidence type="ECO:0000313" key="2">
    <source>
        <dbReference type="Proteomes" id="UP000823614"/>
    </source>
</evidence>
<evidence type="ECO:0000313" key="1">
    <source>
        <dbReference type="EMBL" id="MBO8441263.1"/>
    </source>
</evidence>
<proteinExistence type="predicted"/>
<accession>A0A9D9E6S2</accession>
<gene>
    <name evidence="1" type="ORF">IAA89_02315</name>
</gene>
<reference evidence="1" key="1">
    <citation type="submission" date="2020-10" db="EMBL/GenBank/DDBJ databases">
        <authorList>
            <person name="Gilroy R."/>
        </authorList>
    </citation>
    <scope>NUCLEOTIDE SEQUENCE</scope>
    <source>
        <strain evidence="1">C6-149</strain>
    </source>
</reference>
<dbReference type="Proteomes" id="UP000823614">
    <property type="component" value="Unassembled WGS sequence"/>
</dbReference>
<reference evidence="1" key="2">
    <citation type="journal article" date="2021" name="PeerJ">
        <title>Extensive microbial diversity within the chicken gut microbiome revealed by metagenomics and culture.</title>
        <authorList>
            <person name="Gilroy R."/>
            <person name="Ravi A."/>
            <person name="Getino M."/>
            <person name="Pursley I."/>
            <person name="Horton D.L."/>
            <person name="Alikhan N.F."/>
            <person name="Baker D."/>
            <person name="Gharbi K."/>
            <person name="Hall N."/>
            <person name="Watson M."/>
            <person name="Adriaenssens E.M."/>
            <person name="Foster-Nyarko E."/>
            <person name="Jarju S."/>
            <person name="Secka A."/>
            <person name="Antonio M."/>
            <person name="Oren A."/>
            <person name="Chaudhuri R.R."/>
            <person name="La Ragione R."/>
            <person name="Hildebrand F."/>
            <person name="Pallen M.J."/>
        </authorList>
    </citation>
    <scope>NUCLEOTIDE SEQUENCE</scope>
    <source>
        <strain evidence="1">C6-149</strain>
    </source>
</reference>
<sequence>MQLNTDDLIKLAENGKITETYWWDNYEQRYFPIEIELDDMAKAVLHECLYMLNFEKKYYERERKREQKKQKA</sequence>
<comment type="caution">
    <text evidence="1">The sequence shown here is derived from an EMBL/GenBank/DDBJ whole genome shotgun (WGS) entry which is preliminary data.</text>
</comment>
<dbReference type="EMBL" id="JADIMP010000045">
    <property type="protein sequence ID" value="MBO8441263.1"/>
    <property type="molecule type" value="Genomic_DNA"/>
</dbReference>
<name>A0A9D9E6S2_9LACO</name>
<dbReference type="AlphaFoldDB" id="A0A9D9E6S2"/>
<organism evidence="1 2">
    <name type="scientific">Candidatus Gallilactobacillus intestinavium</name>
    <dbReference type="NCBI Taxonomy" id="2840838"/>
    <lineage>
        <taxon>Bacteria</taxon>
        <taxon>Bacillati</taxon>
        <taxon>Bacillota</taxon>
        <taxon>Bacilli</taxon>
        <taxon>Lactobacillales</taxon>
        <taxon>Lactobacillaceae</taxon>
        <taxon>Lactobacillaceae incertae sedis</taxon>
        <taxon>Candidatus Gallilactobacillus</taxon>
    </lineage>
</organism>